<dbReference type="SUPFAM" id="SSF55729">
    <property type="entry name" value="Acyl-CoA N-acyltransferases (Nat)"/>
    <property type="match status" value="1"/>
</dbReference>
<dbReference type="PROSITE" id="PS51186">
    <property type="entry name" value="GNAT"/>
    <property type="match status" value="1"/>
</dbReference>
<reference evidence="3 4" key="1">
    <citation type="journal article" date="2016" name="Arch. Microbiol.">
        <title>Streptomyces zhihengii sp. nov., isolated from rhizospheric soil of Psammosilene tunicoides.</title>
        <authorList>
            <person name="Huang M.J."/>
            <person name="Fei J.J."/>
            <person name="Salam N."/>
            <person name="Kim C.J."/>
            <person name="Hozzein W.N."/>
            <person name="Xiao M."/>
            <person name="Huang H.Q."/>
            <person name="Li W.J."/>
        </authorList>
    </citation>
    <scope>NUCLEOTIDE SEQUENCE [LARGE SCALE GENOMIC DNA]</scope>
    <source>
        <strain evidence="3 4">YIM T102</strain>
    </source>
</reference>
<keyword evidence="4" id="KW-1185">Reference proteome</keyword>
<dbReference type="Gene3D" id="3.40.630.30">
    <property type="match status" value="1"/>
</dbReference>
<evidence type="ECO:0000313" key="4">
    <source>
        <dbReference type="Proteomes" id="UP000664109"/>
    </source>
</evidence>
<dbReference type="Pfam" id="PF00583">
    <property type="entry name" value="Acetyltransf_1"/>
    <property type="match status" value="1"/>
</dbReference>
<dbReference type="RefSeq" id="WP_205378129.1">
    <property type="nucleotide sequence ID" value="NZ_JAFEJA010000002.1"/>
</dbReference>
<evidence type="ECO:0000256" key="1">
    <source>
        <dbReference type="SAM" id="MobiDB-lite"/>
    </source>
</evidence>
<feature type="domain" description="N-acetyltransferase" evidence="2">
    <location>
        <begin position="1"/>
        <end position="162"/>
    </location>
</feature>
<proteinExistence type="predicted"/>
<evidence type="ECO:0000259" key="2">
    <source>
        <dbReference type="PROSITE" id="PS51186"/>
    </source>
</evidence>
<dbReference type="CDD" id="cd04301">
    <property type="entry name" value="NAT_SF"/>
    <property type="match status" value="1"/>
</dbReference>
<gene>
    <name evidence="3" type="ORF">JE024_36510</name>
</gene>
<feature type="region of interest" description="Disordered" evidence="1">
    <location>
        <begin position="373"/>
        <end position="415"/>
    </location>
</feature>
<dbReference type="InterPro" id="IPR000182">
    <property type="entry name" value="GNAT_dom"/>
</dbReference>
<comment type="caution">
    <text evidence="3">The sequence shown here is derived from an EMBL/GenBank/DDBJ whole genome shotgun (WGS) entry which is preliminary data.</text>
</comment>
<dbReference type="EMBL" id="JAFEJA010000002">
    <property type="protein sequence ID" value="MBM9624085.1"/>
    <property type="molecule type" value="Genomic_DNA"/>
</dbReference>
<protein>
    <submittedName>
        <fullName evidence="3">GNAT family N-acetyltransferase</fullName>
    </submittedName>
</protein>
<dbReference type="InterPro" id="IPR016181">
    <property type="entry name" value="Acyl_CoA_acyltransferase"/>
</dbReference>
<dbReference type="Proteomes" id="UP000664109">
    <property type="component" value="Unassembled WGS sequence"/>
</dbReference>
<accession>A0ABS2V2X6</accession>
<evidence type="ECO:0000313" key="3">
    <source>
        <dbReference type="EMBL" id="MBM9624085.1"/>
    </source>
</evidence>
<organism evidence="3 4">
    <name type="scientific">Streptomyces zhihengii</name>
    <dbReference type="NCBI Taxonomy" id="1818004"/>
    <lineage>
        <taxon>Bacteria</taxon>
        <taxon>Bacillati</taxon>
        <taxon>Actinomycetota</taxon>
        <taxon>Actinomycetes</taxon>
        <taxon>Kitasatosporales</taxon>
        <taxon>Streptomycetaceae</taxon>
        <taxon>Streptomyces</taxon>
    </lineage>
</organism>
<sequence>MAGAEAQLGNEGVALWLTDWKISHSDTWVPRRIMALVGGEMAGRLDFLRHPDGRALTVWQLAVEPRFQRRGLASVMMDALHAAHPQAWINHGSRQHAGARWWDAYTDPAPERNIHNRPMSEWAAYFPALQVAAHRAANAYRNQELGLDGHRDAEHRYGQPLEEDALEWAAAYREAAASGPDPAVQNLYGGIRIVLPPRIHRVVHDGQRSAAERADLLLHHIGHGNLPHDQPWSASRHAAFGDLAEEQIRLPPTQSEAASTHVTFQVRLSAGQEMPEHHARADWVRYLDSPGIEVDVHGMAWRDAATPWLTHETDLSPPVGAAIAPEGPVSARYAARYDVIGELRPGLSTRRQPEDLLAAREVEIAALARRITAESSARLAASDPPEPVSEPRRAEQPPGQTPHRSTYDQQPPRLH</sequence>
<name>A0ABS2V2X6_9ACTN</name>